<dbReference type="InterPro" id="IPR036922">
    <property type="entry name" value="Rieske_2Fe-2S_sf"/>
</dbReference>
<dbReference type="EMBL" id="MCGE01000011">
    <property type="protein sequence ID" value="ORZ16467.1"/>
    <property type="molecule type" value="Genomic_DNA"/>
</dbReference>
<dbReference type="AlphaFoldDB" id="A0A1X2IHA8"/>
<feature type="region of interest" description="Disordered" evidence="5">
    <location>
        <begin position="40"/>
        <end position="82"/>
    </location>
</feature>
<evidence type="ECO:0000256" key="4">
    <source>
        <dbReference type="ARBA" id="ARBA00023014"/>
    </source>
</evidence>
<dbReference type="OrthoDB" id="426882at2759"/>
<evidence type="ECO:0000256" key="2">
    <source>
        <dbReference type="ARBA" id="ARBA00022723"/>
    </source>
</evidence>
<dbReference type="SUPFAM" id="SSF50022">
    <property type="entry name" value="ISP domain"/>
    <property type="match status" value="1"/>
</dbReference>
<proteinExistence type="predicted"/>
<dbReference type="GO" id="GO:0046872">
    <property type="term" value="F:metal ion binding"/>
    <property type="evidence" value="ECO:0007669"/>
    <property type="project" value="UniProtKB-KW"/>
</dbReference>
<keyword evidence="3" id="KW-0408">Iron</keyword>
<dbReference type="Gene3D" id="2.102.10.10">
    <property type="entry name" value="Rieske [2Fe-2S] iron-sulphur domain"/>
    <property type="match status" value="1"/>
</dbReference>
<evidence type="ECO:0000313" key="7">
    <source>
        <dbReference type="EMBL" id="ORZ16467.1"/>
    </source>
</evidence>
<dbReference type="Pfam" id="PF00355">
    <property type="entry name" value="Rieske"/>
    <property type="match status" value="1"/>
</dbReference>
<keyword evidence="4" id="KW-0411">Iron-sulfur</keyword>
<keyword evidence="8" id="KW-1185">Reference proteome</keyword>
<evidence type="ECO:0000256" key="5">
    <source>
        <dbReference type="SAM" id="MobiDB-lite"/>
    </source>
</evidence>
<dbReference type="PROSITE" id="PS51296">
    <property type="entry name" value="RIESKE"/>
    <property type="match status" value="1"/>
</dbReference>
<protein>
    <recommendedName>
        <fullName evidence="6">Rieske domain-containing protein</fullName>
    </recommendedName>
</protein>
<sequence>MFVPTIKYKKVNDEKDKITSVVNSTAPTNPSIHPTCSIIQQQANTNDSPSSTKGADDDSSSCSQTSNEPTVSKSISQKDKTTITATTATATTTITTLMNDISLEEKDDATITVDPSDDERILITLSDGKTQYTADRYCPHAGADLSYLGQVDEDEYPPEIGPILVCSLHYWEFALKRAGRGANGVATINACPFSAAEGDGQSDGVTCHAKNKLDW</sequence>
<feature type="compositionally biased region" description="Polar residues" evidence="5">
    <location>
        <begin position="40"/>
        <end position="53"/>
    </location>
</feature>
<organism evidence="7 8">
    <name type="scientific">Absidia repens</name>
    <dbReference type="NCBI Taxonomy" id="90262"/>
    <lineage>
        <taxon>Eukaryota</taxon>
        <taxon>Fungi</taxon>
        <taxon>Fungi incertae sedis</taxon>
        <taxon>Mucoromycota</taxon>
        <taxon>Mucoromycotina</taxon>
        <taxon>Mucoromycetes</taxon>
        <taxon>Mucorales</taxon>
        <taxon>Cunninghamellaceae</taxon>
        <taxon>Absidia</taxon>
    </lineage>
</organism>
<feature type="domain" description="Rieske" evidence="6">
    <location>
        <begin position="97"/>
        <end position="204"/>
    </location>
</feature>
<evidence type="ECO:0000313" key="8">
    <source>
        <dbReference type="Proteomes" id="UP000193560"/>
    </source>
</evidence>
<reference evidence="7 8" key="1">
    <citation type="submission" date="2016-07" db="EMBL/GenBank/DDBJ databases">
        <title>Pervasive Adenine N6-methylation of Active Genes in Fungi.</title>
        <authorList>
            <consortium name="DOE Joint Genome Institute"/>
            <person name="Mondo S.J."/>
            <person name="Dannebaum R.O."/>
            <person name="Kuo R.C."/>
            <person name="Labutti K."/>
            <person name="Haridas S."/>
            <person name="Kuo A."/>
            <person name="Salamov A."/>
            <person name="Ahrendt S.R."/>
            <person name="Lipzen A."/>
            <person name="Sullivan W."/>
            <person name="Andreopoulos W.B."/>
            <person name="Clum A."/>
            <person name="Lindquist E."/>
            <person name="Daum C."/>
            <person name="Ramamoorthy G.K."/>
            <person name="Gryganskyi A."/>
            <person name="Culley D."/>
            <person name="Magnuson J.K."/>
            <person name="James T.Y."/>
            <person name="O'Malley M.A."/>
            <person name="Stajich J.E."/>
            <person name="Spatafora J.W."/>
            <person name="Visel A."/>
            <person name="Grigoriev I.V."/>
        </authorList>
    </citation>
    <scope>NUCLEOTIDE SEQUENCE [LARGE SCALE GENOMIC DNA]</scope>
    <source>
        <strain evidence="7 8">NRRL 1336</strain>
    </source>
</reference>
<name>A0A1X2IHA8_9FUNG</name>
<dbReference type="Proteomes" id="UP000193560">
    <property type="component" value="Unassembled WGS sequence"/>
</dbReference>
<feature type="compositionally biased region" description="Polar residues" evidence="5">
    <location>
        <begin position="60"/>
        <end position="75"/>
    </location>
</feature>
<gene>
    <name evidence="7" type="ORF">BCR42DRAFT_415095</name>
</gene>
<evidence type="ECO:0000259" key="6">
    <source>
        <dbReference type="PROSITE" id="PS51296"/>
    </source>
</evidence>
<dbReference type="GO" id="GO:0051537">
    <property type="term" value="F:2 iron, 2 sulfur cluster binding"/>
    <property type="evidence" value="ECO:0007669"/>
    <property type="project" value="UniProtKB-KW"/>
</dbReference>
<dbReference type="InterPro" id="IPR017941">
    <property type="entry name" value="Rieske_2Fe-2S"/>
</dbReference>
<comment type="caution">
    <text evidence="7">The sequence shown here is derived from an EMBL/GenBank/DDBJ whole genome shotgun (WGS) entry which is preliminary data.</text>
</comment>
<accession>A0A1X2IHA8</accession>
<evidence type="ECO:0000256" key="1">
    <source>
        <dbReference type="ARBA" id="ARBA00022714"/>
    </source>
</evidence>
<keyword evidence="2" id="KW-0479">Metal-binding</keyword>
<evidence type="ECO:0000256" key="3">
    <source>
        <dbReference type="ARBA" id="ARBA00023004"/>
    </source>
</evidence>
<keyword evidence="1" id="KW-0001">2Fe-2S</keyword>